<feature type="region of interest" description="Disordered" evidence="2">
    <location>
        <begin position="359"/>
        <end position="381"/>
    </location>
</feature>
<evidence type="ECO:0000313" key="6">
    <source>
        <dbReference type="Proteomes" id="UP000309128"/>
    </source>
</evidence>
<feature type="domain" description="PucR C-terminal helix-turn-helix" evidence="3">
    <location>
        <begin position="452"/>
        <end position="509"/>
    </location>
</feature>
<dbReference type="PANTHER" id="PTHR33744">
    <property type="entry name" value="CARBOHYDRATE DIACID REGULATOR"/>
    <property type="match status" value="1"/>
</dbReference>
<feature type="domain" description="CdaR GGDEF-like" evidence="4">
    <location>
        <begin position="257"/>
        <end position="401"/>
    </location>
</feature>
<dbReference type="AlphaFoldDB" id="A0A5S4FU83"/>
<reference evidence="5 6" key="1">
    <citation type="submission" date="2019-05" db="EMBL/GenBank/DDBJ databases">
        <title>Draft genome sequence of Nonomuraea turkmeniaca DSM 43926.</title>
        <authorList>
            <person name="Saricaoglu S."/>
            <person name="Isik K."/>
        </authorList>
    </citation>
    <scope>NUCLEOTIDE SEQUENCE [LARGE SCALE GENOMIC DNA]</scope>
    <source>
        <strain evidence="5 6">DSM 43926</strain>
    </source>
</reference>
<dbReference type="Pfam" id="PF13556">
    <property type="entry name" value="HTH_30"/>
    <property type="match status" value="1"/>
</dbReference>
<dbReference type="Proteomes" id="UP000309128">
    <property type="component" value="Unassembled WGS sequence"/>
</dbReference>
<comment type="caution">
    <text evidence="5">The sequence shown here is derived from an EMBL/GenBank/DDBJ whole genome shotgun (WGS) entry which is preliminary data.</text>
</comment>
<evidence type="ECO:0000256" key="1">
    <source>
        <dbReference type="ARBA" id="ARBA00006754"/>
    </source>
</evidence>
<keyword evidence="6" id="KW-1185">Reference proteome</keyword>
<dbReference type="Gene3D" id="1.10.10.2840">
    <property type="entry name" value="PucR C-terminal helix-turn-helix domain"/>
    <property type="match status" value="1"/>
</dbReference>
<dbReference type="OrthoDB" id="3190266at2"/>
<dbReference type="Pfam" id="PF17853">
    <property type="entry name" value="GGDEF_2"/>
    <property type="match status" value="1"/>
</dbReference>
<evidence type="ECO:0000259" key="3">
    <source>
        <dbReference type="Pfam" id="PF13556"/>
    </source>
</evidence>
<gene>
    <name evidence="5" type="ORF">ETD86_05290</name>
</gene>
<accession>A0A5S4FU83</accession>
<proteinExistence type="inferred from homology"/>
<dbReference type="EMBL" id="VCKY01000012">
    <property type="protein sequence ID" value="TMR24208.1"/>
    <property type="molecule type" value="Genomic_DNA"/>
</dbReference>
<organism evidence="5 6">
    <name type="scientific">Nonomuraea turkmeniaca</name>
    <dbReference type="NCBI Taxonomy" id="103838"/>
    <lineage>
        <taxon>Bacteria</taxon>
        <taxon>Bacillati</taxon>
        <taxon>Actinomycetota</taxon>
        <taxon>Actinomycetes</taxon>
        <taxon>Streptosporangiales</taxon>
        <taxon>Streptosporangiaceae</taxon>
        <taxon>Nonomuraea</taxon>
    </lineage>
</organism>
<evidence type="ECO:0000259" key="4">
    <source>
        <dbReference type="Pfam" id="PF17853"/>
    </source>
</evidence>
<evidence type="ECO:0000313" key="5">
    <source>
        <dbReference type="EMBL" id="TMR24208.1"/>
    </source>
</evidence>
<dbReference type="InterPro" id="IPR042070">
    <property type="entry name" value="PucR_C-HTH_sf"/>
</dbReference>
<evidence type="ECO:0000256" key="2">
    <source>
        <dbReference type="SAM" id="MobiDB-lite"/>
    </source>
</evidence>
<sequence length="514" mass="54616">MRIDGIVIGAEGPAKSYQDRIVLAAGLEEPGIVIREAAGRGAAAVIVRGPAEEALVVAEQYGVALLARAEWADWDDVATLLRSALAYAEAGRGDRMADVTAGGGLAALASVVAEFTGGSITIEDTQFRVLAHSATGPEADELRRSTILGGRVPDWRVDEMRRSGLLRALWSSSEVIHRPAEGDTPERLIIAIRSGREMLGSIWAAADDRSLTPNAASALSRAAEVAVPYLVQHRMRESAARRREEHALRVLLSGDGDMSTHAWSLGLSPDLRCAVVVAELDGPPGPGADRLMGALALQAASYRSEVRVLRELGRVTALLPIPHPAEGRDAADVRDPGPREAAALARELDTLARELAAHSRETAGRGGSTPDPGPVWVGAGSPVPSPLRAAASREEAGLVVRLLRRRGAATRWALATDLGPGLDVLRVLDAVRPIWERGGGPIHELIANGGDLVGSIAAYLDAGGDVTTAARRLVLHPNTLRYRLRRARERFGVDLDDPDTRLLITLAVRLVRKP</sequence>
<name>A0A5S4FU83_9ACTN</name>
<comment type="similarity">
    <text evidence="1">Belongs to the CdaR family.</text>
</comment>
<dbReference type="InterPro" id="IPR025736">
    <property type="entry name" value="PucR_C-HTH_dom"/>
</dbReference>
<dbReference type="PANTHER" id="PTHR33744:SF17">
    <property type="entry name" value="CONSERVED PROTEIN"/>
    <property type="match status" value="1"/>
</dbReference>
<protein>
    <submittedName>
        <fullName evidence="5">PucR family transcriptional regulator</fullName>
    </submittedName>
</protein>
<dbReference type="InterPro" id="IPR041522">
    <property type="entry name" value="CdaR_GGDEF"/>
</dbReference>
<dbReference type="InterPro" id="IPR051448">
    <property type="entry name" value="CdaR-like_regulators"/>
</dbReference>